<dbReference type="OrthoDB" id="9155960at2"/>
<dbReference type="Proteomes" id="UP000199677">
    <property type="component" value="Unassembled WGS sequence"/>
</dbReference>
<reference evidence="2" key="1">
    <citation type="submission" date="2016-10" db="EMBL/GenBank/DDBJ databases">
        <authorList>
            <person name="Varghese N."/>
            <person name="Submissions S."/>
        </authorList>
    </citation>
    <scope>NUCLEOTIDE SEQUENCE [LARGE SCALE GENOMIC DNA]</scope>
    <source>
        <strain evidence="2">CGMCC 1.6494</strain>
    </source>
</reference>
<dbReference type="PANTHER" id="PTHR37418">
    <property type="entry name" value="3-KETO-5-AMINOHEXANOATE CLEAVAGE ENZYME-RELATED"/>
    <property type="match status" value="1"/>
</dbReference>
<dbReference type="AlphaFoldDB" id="A0A1H0IKC1"/>
<dbReference type="PANTHER" id="PTHR37418:SF1">
    <property type="entry name" value="3-KETO-5-AMINOHEXANOATE CLEAVAGE PROTEIN"/>
    <property type="match status" value="1"/>
</dbReference>
<dbReference type="InterPro" id="IPR013785">
    <property type="entry name" value="Aldolase_TIM"/>
</dbReference>
<dbReference type="GO" id="GO:0043720">
    <property type="term" value="F:3-keto-5-aminohexanoate cleavage activity"/>
    <property type="evidence" value="ECO:0007669"/>
    <property type="project" value="InterPro"/>
</dbReference>
<dbReference type="Gene3D" id="3.20.20.70">
    <property type="entry name" value="Aldolase class I"/>
    <property type="match status" value="1"/>
</dbReference>
<dbReference type="Pfam" id="PF05853">
    <property type="entry name" value="BKACE"/>
    <property type="match status" value="2"/>
</dbReference>
<protein>
    <submittedName>
        <fullName evidence="1">Uncharacterized conserved protein, DUF849 family</fullName>
    </submittedName>
</protein>
<keyword evidence="2" id="KW-1185">Reference proteome</keyword>
<dbReference type="STRING" id="416873.SAMN04487951_12049"/>
<evidence type="ECO:0000313" key="2">
    <source>
        <dbReference type="Proteomes" id="UP000199677"/>
    </source>
</evidence>
<dbReference type="EMBL" id="FNII01000020">
    <property type="protein sequence ID" value="SDO31823.1"/>
    <property type="molecule type" value="Genomic_DNA"/>
</dbReference>
<accession>A0A1H0IKC1</accession>
<gene>
    <name evidence="1" type="ORF">SAMN04487951_12049</name>
</gene>
<dbReference type="InterPro" id="IPR008567">
    <property type="entry name" value="BKACE"/>
</dbReference>
<dbReference type="RefSeq" id="WP_089707996.1">
    <property type="nucleotide sequence ID" value="NZ_FNII01000020.1"/>
</dbReference>
<organism evidence="1 2">
    <name type="scientific">Vreelandella arcis</name>
    <dbReference type="NCBI Taxonomy" id="416873"/>
    <lineage>
        <taxon>Bacteria</taxon>
        <taxon>Pseudomonadati</taxon>
        <taxon>Pseudomonadota</taxon>
        <taxon>Gammaproteobacteria</taxon>
        <taxon>Oceanospirillales</taxon>
        <taxon>Halomonadaceae</taxon>
        <taxon>Vreelandella</taxon>
    </lineage>
</organism>
<sequence length="253" mass="27224">MNKNCFPMETNMVFLQVSLNGDRRHPAAPRTPEEIGNDAAATIKAGAHSVHVHAYDNAGKETLNSFECGAVIRAIRARCPGVPISLTTSETIISDPLRRLQTVQSWTELPDLVTANQGEKGIIALCEWLISRGVGIEAGLLSPADARIFVDSPLRDRCHRILIEPCNPDPVAALRDAEEMGEIVSSAGLTLPQVHHGYDGSCWAVNQRALSLGHGIRTGIEDVTVLPDGRAAKSNAELVEAARSLIESNVCHT</sequence>
<name>A0A1H0IKC1_9GAMM</name>
<evidence type="ECO:0000313" key="1">
    <source>
        <dbReference type="EMBL" id="SDO31823.1"/>
    </source>
</evidence>
<proteinExistence type="predicted"/>